<keyword evidence="1 2" id="KW-0732">Signal</keyword>
<dbReference type="PANTHER" id="PTHR43301:SF8">
    <property type="entry name" value="ARABINOSIDASE-RELATED"/>
    <property type="match status" value="1"/>
</dbReference>
<dbReference type="GO" id="GO:0016787">
    <property type="term" value="F:hydrolase activity"/>
    <property type="evidence" value="ECO:0007669"/>
    <property type="project" value="UniProtKB-KW"/>
</dbReference>
<dbReference type="SUPFAM" id="SSF75005">
    <property type="entry name" value="Arabinanase/levansucrase/invertase"/>
    <property type="match status" value="1"/>
</dbReference>
<dbReference type="Proteomes" id="UP001610563">
    <property type="component" value="Unassembled WGS sequence"/>
</dbReference>
<keyword evidence="3" id="KW-0378">Hydrolase</keyword>
<dbReference type="Gene3D" id="2.115.10.20">
    <property type="entry name" value="Glycosyl hydrolase domain, family 43"/>
    <property type="match status" value="1"/>
</dbReference>
<reference evidence="3 4" key="1">
    <citation type="submission" date="2024-07" db="EMBL/GenBank/DDBJ databases">
        <title>Section-level genome sequencing and comparative genomics of Aspergillus sections Usti and Cavernicolus.</title>
        <authorList>
            <consortium name="Lawrence Berkeley National Laboratory"/>
            <person name="Nybo J.L."/>
            <person name="Vesth T.C."/>
            <person name="Theobald S."/>
            <person name="Frisvad J.C."/>
            <person name="Larsen T.O."/>
            <person name="Kjaerboelling I."/>
            <person name="Rothschild-Mancinelli K."/>
            <person name="Lyhne E.K."/>
            <person name="Kogle M.E."/>
            <person name="Barry K."/>
            <person name="Clum A."/>
            <person name="Na H."/>
            <person name="Ledsgaard L."/>
            <person name="Lin J."/>
            <person name="Lipzen A."/>
            <person name="Kuo A."/>
            <person name="Riley R."/>
            <person name="Mondo S."/>
            <person name="Labutti K."/>
            <person name="Haridas S."/>
            <person name="Pangalinan J."/>
            <person name="Salamov A.A."/>
            <person name="Simmons B.A."/>
            <person name="Magnuson J.K."/>
            <person name="Chen J."/>
            <person name="Drula E."/>
            <person name="Henrissat B."/>
            <person name="Wiebenga A."/>
            <person name="Lubbers R.J."/>
            <person name="Gomes A.C."/>
            <person name="Makela M.R."/>
            <person name="Stajich J."/>
            <person name="Grigoriev I.V."/>
            <person name="Mortensen U.H."/>
            <person name="De Vries R.P."/>
            <person name="Baker S.E."/>
            <person name="Andersen M.R."/>
        </authorList>
    </citation>
    <scope>NUCLEOTIDE SEQUENCE [LARGE SCALE GENOMIC DNA]</scope>
    <source>
        <strain evidence="3 4">CBS 209.92</strain>
    </source>
</reference>
<dbReference type="PANTHER" id="PTHR43301">
    <property type="entry name" value="ARABINAN ENDO-1,5-ALPHA-L-ARABINOSIDASE"/>
    <property type="match status" value="1"/>
</dbReference>
<keyword evidence="4" id="KW-1185">Reference proteome</keyword>
<evidence type="ECO:0000256" key="2">
    <source>
        <dbReference type="SAM" id="SignalP"/>
    </source>
</evidence>
<comment type="caution">
    <text evidence="3">The sequence shown here is derived from an EMBL/GenBank/DDBJ whole genome shotgun (WGS) entry which is preliminary data.</text>
</comment>
<proteinExistence type="predicted"/>
<name>A0ABR4GEE0_9EURO</name>
<feature type="chain" id="PRO_5045674152" evidence="2">
    <location>
        <begin position="19"/>
        <end position="337"/>
    </location>
</feature>
<evidence type="ECO:0000256" key="1">
    <source>
        <dbReference type="ARBA" id="ARBA00022729"/>
    </source>
</evidence>
<organism evidence="3 4">
    <name type="scientific">Aspergillus keveii</name>
    <dbReference type="NCBI Taxonomy" id="714993"/>
    <lineage>
        <taxon>Eukaryota</taxon>
        <taxon>Fungi</taxon>
        <taxon>Dikarya</taxon>
        <taxon>Ascomycota</taxon>
        <taxon>Pezizomycotina</taxon>
        <taxon>Eurotiomycetes</taxon>
        <taxon>Eurotiomycetidae</taxon>
        <taxon>Eurotiales</taxon>
        <taxon>Aspergillaceae</taxon>
        <taxon>Aspergillus</taxon>
        <taxon>Aspergillus subgen. Nidulantes</taxon>
    </lineage>
</organism>
<dbReference type="InterPro" id="IPR050727">
    <property type="entry name" value="GH43_arabinanases"/>
</dbReference>
<dbReference type="EMBL" id="JBFTWV010000022">
    <property type="protein sequence ID" value="KAL2796994.1"/>
    <property type="molecule type" value="Genomic_DNA"/>
</dbReference>
<feature type="signal peptide" evidence="2">
    <location>
        <begin position="1"/>
        <end position="18"/>
    </location>
</feature>
<evidence type="ECO:0000313" key="3">
    <source>
        <dbReference type="EMBL" id="KAL2796994.1"/>
    </source>
</evidence>
<dbReference type="CDD" id="cd08983">
    <property type="entry name" value="GH43_Bt3655-like"/>
    <property type="match status" value="1"/>
</dbReference>
<sequence>MKLTYLTSALLALTPALALPSPALNSLTKKADSTKVGYLAVYWTTEDESVYFSLSSNDDPLNFQSLNGGNAIVSPTLGTKAIRDTSIIEGKGADEGKYYIIGTDLDIDTTNWNAATRNGSRGIFVWESTDLVNWTDERLVTVEDETAGMVWAPDAIWDEEKRQYFVHWASQLYAEDDTAHTGDPVLINSLRYAYTSDFVTFTEPETYITLETTTAIDLSFIQIDSTTFVRYYVDGATTSPIQDISTTGLLGEWTAVSGSIEDSASFEAPYPIWDNVQEDKAYLFCDRVGSNPGVFAWETTDVESGNWAKSEAYDLTWMRHLSVLAVTQEQYDALAAL</sequence>
<protein>
    <submittedName>
        <fullName evidence="3">Glycosyl hydrolase</fullName>
    </submittedName>
</protein>
<evidence type="ECO:0000313" key="4">
    <source>
        <dbReference type="Proteomes" id="UP001610563"/>
    </source>
</evidence>
<gene>
    <name evidence="3" type="ORF">BJX66DRAFT_323636</name>
</gene>
<accession>A0ABR4GEE0</accession>
<dbReference type="InterPro" id="IPR023296">
    <property type="entry name" value="Glyco_hydro_beta-prop_sf"/>
</dbReference>